<dbReference type="Gene3D" id="3.40.50.720">
    <property type="entry name" value="NAD(P)-binding Rossmann-like Domain"/>
    <property type="match status" value="2"/>
</dbReference>
<evidence type="ECO:0000256" key="1">
    <source>
        <dbReference type="ARBA" id="ARBA00004701"/>
    </source>
</evidence>
<dbReference type="PIRSF" id="PIRSF000124">
    <property type="entry name" value="UDPglc_GDPman_dh"/>
    <property type="match status" value="1"/>
</dbReference>
<evidence type="ECO:0000256" key="4">
    <source>
        <dbReference type="ARBA" id="ARBA00023002"/>
    </source>
</evidence>
<dbReference type="SUPFAM" id="SSF52413">
    <property type="entry name" value="UDP-glucose/GDP-mannose dehydrogenase C-terminal domain"/>
    <property type="match status" value="1"/>
</dbReference>
<dbReference type="EMBL" id="CP135443">
    <property type="protein sequence ID" value="WRY33565.1"/>
    <property type="molecule type" value="Genomic_DNA"/>
</dbReference>
<comment type="pathway">
    <text evidence="1">Nucleotide-sugar biosynthesis; UDP-alpha-D-glucuronate biosynthesis; UDP-alpha-D-glucuronate from UDP-alpha-D-glucose: step 1/1.</text>
</comment>
<dbReference type="Proteomes" id="UP001623290">
    <property type="component" value="Chromosome"/>
</dbReference>
<dbReference type="RefSeq" id="WP_406720788.1">
    <property type="nucleotide sequence ID" value="NZ_CP135443.1"/>
</dbReference>
<evidence type="ECO:0000313" key="10">
    <source>
        <dbReference type="Proteomes" id="UP001623290"/>
    </source>
</evidence>
<dbReference type="SMART" id="SM00984">
    <property type="entry name" value="UDPG_MGDP_dh_C"/>
    <property type="match status" value="1"/>
</dbReference>
<dbReference type="InterPro" id="IPR036291">
    <property type="entry name" value="NAD(P)-bd_dom_sf"/>
</dbReference>
<dbReference type="InterPro" id="IPR014027">
    <property type="entry name" value="UDP-Glc/GDP-Man_DH_C"/>
</dbReference>
<gene>
    <name evidence="9" type="ORF">RPE78_12915</name>
</gene>
<evidence type="ECO:0000259" key="8">
    <source>
        <dbReference type="SMART" id="SM00984"/>
    </source>
</evidence>
<evidence type="ECO:0000256" key="7">
    <source>
        <dbReference type="PIRNR" id="PIRNR000124"/>
    </source>
</evidence>
<proteinExistence type="inferred from homology"/>
<dbReference type="InterPro" id="IPR028357">
    <property type="entry name" value="UDPglc_DH_bac"/>
</dbReference>
<dbReference type="PANTHER" id="PTHR43750">
    <property type="entry name" value="UDP-GLUCOSE 6-DEHYDROGENASE TUAD"/>
    <property type="match status" value="1"/>
</dbReference>
<feature type="domain" description="UDP-glucose/GDP-mannose dehydrogenase C-terminal" evidence="8">
    <location>
        <begin position="318"/>
        <end position="426"/>
    </location>
</feature>
<evidence type="ECO:0000256" key="3">
    <source>
        <dbReference type="ARBA" id="ARBA00012954"/>
    </source>
</evidence>
<dbReference type="Pfam" id="PF03721">
    <property type="entry name" value="UDPG_MGDP_dh_N"/>
    <property type="match status" value="1"/>
</dbReference>
<dbReference type="Pfam" id="PF03720">
    <property type="entry name" value="UDPG_MGDP_dh_C"/>
    <property type="match status" value="1"/>
</dbReference>
<sequence length="438" mass="46739">MANIAVIGIGYVGAVSAACLARDGHVVVAVDVDPGKVAAINAGKSPIVEKGLPELIAQTVAEGKLSATTDIAEAVARTEACFVCVGTPSAPDGSIGLDYVKSACAQLGQAIAHERKWYSVIMRSTIVPGSMETTCIPMLESASGLTAGDAFGVGYYPEFLRESTAIEDHKEPGLIVFGSLDALTGDFLTELNKNTIGKIHSVDLRTAEMVKYTSNSWRAVKVTYANEIGNIAKASGIDGQLVMRILCSDNKAAMSPYFMRPGFAFGGSCLPKDVRALRALGDQHAVETPLLDAVLVANDEQIARAEKMLEEGGHSRIGMVGISFKPGTDDLRESPLATLAARLIEKGREIKVYDPYVNEAYSNDHSAAGRGNDYGIELRDRLVPSIEELLAETDVILVGNSYAETLEPLTRAMDRPIIDLTRISPEARSNGVYEGICW</sequence>
<dbReference type="PIRSF" id="PIRSF500134">
    <property type="entry name" value="UDPglc_DH_bac"/>
    <property type="match status" value="1"/>
</dbReference>
<keyword evidence="4 7" id="KW-0560">Oxidoreductase</keyword>
<evidence type="ECO:0000313" key="9">
    <source>
        <dbReference type="EMBL" id="WRY33565.1"/>
    </source>
</evidence>
<dbReference type="NCBIfam" id="TIGR03026">
    <property type="entry name" value="NDP-sugDHase"/>
    <property type="match status" value="1"/>
</dbReference>
<evidence type="ECO:0000256" key="2">
    <source>
        <dbReference type="ARBA" id="ARBA00006601"/>
    </source>
</evidence>
<dbReference type="Gene3D" id="1.20.5.170">
    <property type="match status" value="1"/>
</dbReference>
<dbReference type="SUPFAM" id="SSF48179">
    <property type="entry name" value="6-phosphogluconate dehydrogenase C-terminal domain-like"/>
    <property type="match status" value="1"/>
</dbReference>
<accession>A0ABZ1DYU1</accession>
<keyword evidence="5 7" id="KW-0520">NAD</keyword>
<dbReference type="SUPFAM" id="SSF51735">
    <property type="entry name" value="NAD(P)-binding Rossmann-fold domains"/>
    <property type="match status" value="1"/>
</dbReference>
<name>A0ABZ1DYU1_9RHOB</name>
<protein>
    <recommendedName>
        <fullName evidence="3 7">UDP-glucose 6-dehydrogenase</fullName>
        <ecNumber evidence="3 7">1.1.1.22</ecNumber>
    </recommendedName>
</protein>
<keyword evidence="10" id="KW-1185">Reference proteome</keyword>
<dbReference type="InterPro" id="IPR014026">
    <property type="entry name" value="UDP-Glc/GDP-Man_DH_dimer"/>
</dbReference>
<dbReference type="EC" id="1.1.1.22" evidence="3 7"/>
<evidence type="ECO:0000256" key="6">
    <source>
        <dbReference type="ARBA" id="ARBA00047473"/>
    </source>
</evidence>
<dbReference type="InterPro" id="IPR036220">
    <property type="entry name" value="UDP-Glc/GDP-Man_DH_C_sf"/>
</dbReference>
<comment type="similarity">
    <text evidence="2 7">Belongs to the UDP-glucose/GDP-mannose dehydrogenase family.</text>
</comment>
<dbReference type="InterPro" id="IPR008927">
    <property type="entry name" value="6-PGluconate_DH-like_C_sf"/>
</dbReference>
<evidence type="ECO:0000256" key="5">
    <source>
        <dbReference type="ARBA" id="ARBA00023027"/>
    </source>
</evidence>
<reference evidence="9 10" key="1">
    <citation type="submission" date="2023-09" db="EMBL/GenBank/DDBJ databases">
        <title>Thioclava shenzhenensis sp. nov., a multidrug resistant bacteria-antagonizing species isolated from coastal seawater.</title>
        <authorList>
            <person name="Long M."/>
        </authorList>
    </citation>
    <scope>NUCLEOTIDE SEQUENCE [LARGE SCALE GENOMIC DNA]</scope>
    <source>
        <strain evidence="9 10">FTW29</strain>
    </source>
</reference>
<dbReference type="InterPro" id="IPR017476">
    <property type="entry name" value="UDP-Glc/GDP-Man"/>
</dbReference>
<dbReference type="Pfam" id="PF00984">
    <property type="entry name" value="UDPG_MGDP_dh"/>
    <property type="match status" value="1"/>
</dbReference>
<comment type="catalytic activity">
    <reaction evidence="6 7">
        <text>UDP-alpha-D-glucose + 2 NAD(+) + H2O = UDP-alpha-D-glucuronate + 2 NADH + 3 H(+)</text>
        <dbReference type="Rhea" id="RHEA:23596"/>
        <dbReference type="ChEBI" id="CHEBI:15377"/>
        <dbReference type="ChEBI" id="CHEBI:15378"/>
        <dbReference type="ChEBI" id="CHEBI:57540"/>
        <dbReference type="ChEBI" id="CHEBI:57945"/>
        <dbReference type="ChEBI" id="CHEBI:58052"/>
        <dbReference type="ChEBI" id="CHEBI:58885"/>
        <dbReference type="EC" id="1.1.1.22"/>
    </reaction>
</comment>
<organism evidence="9 10">
    <name type="scientific">Thioclava litoralis</name>
    <dbReference type="NCBI Taxonomy" id="3076557"/>
    <lineage>
        <taxon>Bacteria</taxon>
        <taxon>Pseudomonadati</taxon>
        <taxon>Pseudomonadota</taxon>
        <taxon>Alphaproteobacteria</taxon>
        <taxon>Rhodobacterales</taxon>
        <taxon>Paracoccaceae</taxon>
        <taxon>Thioclava</taxon>
    </lineage>
</organism>
<dbReference type="PANTHER" id="PTHR43750:SF1">
    <property type="entry name" value="GDP-MANNOSE 6-DEHYDROGENASE"/>
    <property type="match status" value="1"/>
</dbReference>
<dbReference type="InterPro" id="IPR001732">
    <property type="entry name" value="UDP-Glc/GDP-Man_DH_N"/>
</dbReference>